<dbReference type="InterPro" id="IPR010982">
    <property type="entry name" value="Lambda_DNA-bd_dom_sf"/>
</dbReference>
<name>A0A0X8FK66_9LACT</name>
<organism evidence="1 2">
    <name type="scientific">Aerococcus urinaehominis</name>
    <dbReference type="NCBI Taxonomy" id="128944"/>
    <lineage>
        <taxon>Bacteria</taxon>
        <taxon>Bacillati</taxon>
        <taxon>Bacillota</taxon>
        <taxon>Bacilli</taxon>
        <taxon>Lactobacillales</taxon>
        <taxon>Aerococcaceae</taxon>
        <taxon>Aerococcus</taxon>
    </lineage>
</organism>
<dbReference type="OrthoDB" id="2322940at2"/>
<dbReference type="SMART" id="SM00530">
    <property type="entry name" value="HTH_XRE"/>
    <property type="match status" value="1"/>
</dbReference>
<dbReference type="CDD" id="cd00093">
    <property type="entry name" value="HTH_XRE"/>
    <property type="match status" value="1"/>
</dbReference>
<keyword evidence="2" id="KW-1185">Reference proteome</keyword>
<dbReference type="PROSITE" id="PS50943">
    <property type="entry name" value="HTH_CROC1"/>
    <property type="match status" value="1"/>
</dbReference>
<evidence type="ECO:0000313" key="2">
    <source>
        <dbReference type="Proteomes" id="UP000062260"/>
    </source>
</evidence>
<dbReference type="STRING" id="128944.AWM75_00695"/>
<dbReference type="Gene3D" id="1.10.260.40">
    <property type="entry name" value="lambda repressor-like DNA-binding domains"/>
    <property type="match status" value="1"/>
</dbReference>
<reference evidence="2" key="2">
    <citation type="submission" date="2016-01" db="EMBL/GenBank/DDBJ databases">
        <title>Six Aerococcus type strain genome sequencing and assembly using PacBio and Illumina Hiseq.</title>
        <authorList>
            <person name="Carkaci D."/>
            <person name="Dargis R."/>
            <person name="Nielsen X.C."/>
            <person name="Skovgaard O."/>
            <person name="Fuursted K."/>
            <person name="Christensen J.J."/>
        </authorList>
    </citation>
    <scope>NUCLEOTIDE SEQUENCE [LARGE SCALE GENOMIC DNA]</scope>
    <source>
        <strain evidence="2">CCUG42038B</strain>
    </source>
</reference>
<protein>
    <submittedName>
        <fullName evidence="1">Uncharacterized protein</fullName>
    </submittedName>
</protein>
<evidence type="ECO:0000313" key="1">
    <source>
        <dbReference type="EMBL" id="AMB98599.1"/>
    </source>
</evidence>
<sequence>MSKTSELIKKLSDDNDEFKQAYEEARLKSDFVDLIFELEATYDLSGSQIAEKANKSRATINRIKSGEMNPSLKLMNEIAAPFGKQVKVSLVDK</sequence>
<dbReference type="RefSeq" id="WP_067977258.1">
    <property type="nucleotide sequence ID" value="NZ_CP014163.1"/>
</dbReference>
<gene>
    <name evidence="1" type="ORF">AWM75_00695</name>
</gene>
<proteinExistence type="predicted"/>
<dbReference type="AlphaFoldDB" id="A0A0X8FK66"/>
<dbReference type="Proteomes" id="UP000062260">
    <property type="component" value="Chromosome"/>
</dbReference>
<dbReference type="KEGG" id="auh:AWM75_00695"/>
<dbReference type="EMBL" id="CP014163">
    <property type="protein sequence ID" value="AMB98599.1"/>
    <property type="molecule type" value="Genomic_DNA"/>
</dbReference>
<dbReference type="GO" id="GO:0003677">
    <property type="term" value="F:DNA binding"/>
    <property type="evidence" value="ECO:0007669"/>
    <property type="project" value="InterPro"/>
</dbReference>
<reference evidence="1 2" key="1">
    <citation type="journal article" date="2016" name="Genome Announc.">
        <title>Complete Genome Sequences of Aerococcus christensenii CCUG 28831T, Aerococcus sanguinicola CCUG 43001T, Aerococcus urinae CCUG 36881T, Aerococcus urinaeequi CCUG 28094T, Aerococcus urinaehominis CCUG 42038 BT, and Aerococcus viridans CCUG 4311T.</title>
        <authorList>
            <person name="Carkaci D."/>
            <person name="Dargis R."/>
            <person name="Nielsen X.C."/>
            <person name="Skovgaard O."/>
            <person name="Fuursted K."/>
            <person name="Christensen J.J."/>
        </authorList>
    </citation>
    <scope>NUCLEOTIDE SEQUENCE [LARGE SCALE GENOMIC DNA]</scope>
    <source>
        <strain evidence="1 2">CCUG42038B</strain>
    </source>
</reference>
<dbReference type="InterPro" id="IPR001387">
    <property type="entry name" value="Cro/C1-type_HTH"/>
</dbReference>
<accession>A0A0X8FK66</accession>
<dbReference type="Pfam" id="PF01381">
    <property type="entry name" value="HTH_3"/>
    <property type="match status" value="1"/>
</dbReference>
<dbReference type="SUPFAM" id="SSF47413">
    <property type="entry name" value="lambda repressor-like DNA-binding domains"/>
    <property type="match status" value="1"/>
</dbReference>